<name>A0A433D6Q0_9FUNG</name>
<dbReference type="AlphaFoldDB" id="A0A433D6Q0"/>
<evidence type="ECO:0000259" key="1">
    <source>
        <dbReference type="Pfam" id="PF00582"/>
    </source>
</evidence>
<feature type="domain" description="UspA" evidence="1">
    <location>
        <begin position="269"/>
        <end position="319"/>
    </location>
</feature>
<sequence length="345" mass="38638">MSTATETQDHHSKVVAAPNLDSLEDLGSHETVIHHPEQAEGVQSPITRIVFIAVDQSFHSGFAFDWAVNNLLRPENDLVILANVRGVASVPGPYGKLYISAILHKKHGEPLVASLPSLPLTPLFGLVLLCFVLVPSCTKASLITKTIAEPFAHHYRNYYSYQQIYSSSSYSYASSYTTFASSHLDPDVTPGTSYMDFSDFITNLEEQVRERPRHMSMINRARTWFHAVGWAGRGGGERVPRVDYGSCAWDILYYMCKHRLNSHTLLQNYATKLKEKNIACKAIAMRGDARDEIVRKVQELNADVLIMGSRGLGALKRYIDLSLLFSFCMWSNGYRQRSTAGGRRS</sequence>
<organism evidence="2 3">
    <name type="scientific">Jimgerdemannia flammicorona</name>
    <dbReference type="NCBI Taxonomy" id="994334"/>
    <lineage>
        <taxon>Eukaryota</taxon>
        <taxon>Fungi</taxon>
        <taxon>Fungi incertae sedis</taxon>
        <taxon>Mucoromycota</taxon>
        <taxon>Mucoromycotina</taxon>
        <taxon>Endogonomycetes</taxon>
        <taxon>Endogonales</taxon>
        <taxon>Endogonaceae</taxon>
        <taxon>Jimgerdemannia</taxon>
    </lineage>
</organism>
<accession>A0A433D6Q0</accession>
<reference evidence="2 3" key="1">
    <citation type="journal article" date="2018" name="New Phytol.">
        <title>Phylogenomics of Endogonaceae and evolution of mycorrhizas within Mucoromycota.</title>
        <authorList>
            <person name="Chang Y."/>
            <person name="Desiro A."/>
            <person name="Na H."/>
            <person name="Sandor L."/>
            <person name="Lipzen A."/>
            <person name="Clum A."/>
            <person name="Barry K."/>
            <person name="Grigoriev I.V."/>
            <person name="Martin F.M."/>
            <person name="Stajich J.E."/>
            <person name="Smith M.E."/>
            <person name="Bonito G."/>
            <person name="Spatafora J.W."/>
        </authorList>
    </citation>
    <scope>NUCLEOTIDE SEQUENCE [LARGE SCALE GENOMIC DNA]</scope>
    <source>
        <strain evidence="2 3">GMNB39</strain>
    </source>
</reference>
<protein>
    <recommendedName>
        <fullName evidence="1">UspA domain-containing protein</fullName>
    </recommendedName>
</protein>
<dbReference type="PANTHER" id="PTHR31964:SF113">
    <property type="entry name" value="USPA DOMAIN-CONTAINING PROTEIN"/>
    <property type="match status" value="1"/>
</dbReference>
<dbReference type="InterPro" id="IPR014729">
    <property type="entry name" value="Rossmann-like_a/b/a_fold"/>
</dbReference>
<dbReference type="PANTHER" id="PTHR31964">
    <property type="entry name" value="ADENINE NUCLEOTIDE ALPHA HYDROLASES-LIKE SUPERFAMILY PROTEIN"/>
    <property type="match status" value="1"/>
</dbReference>
<keyword evidence="3" id="KW-1185">Reference proteome</keyword>
<dbReference type="OrthoDB" id="843225at2759"/>
<dbReference type="InterPro" id="IPR006016">
    <property type="entry name" value="UspA"/>
</dbReference>
<evidence type="ECO:0000313" key="2">
    <source>
        <dbReference type="EMBL" id="RUP46557.1"/>
    </source>
</evidence>
<gene>
    <name evidence="2" type="ORF">BC936DRAFT_146808</name>
</gene>
<dbReference type="Proteomes" id="UP000268093">
    <property type="component" value="Unassembled WGS sequence"/>
</dbReference>
<dbReference type="SUPFAM" id="SSF52402">
    <property type="entry name" value="Adenine nucleotide alpha hydrolases-like"/>
    <property type="match status" value="1"/>
</dbReference>
<dbReference type="Pfam" id="PF00582">
    <property type="entry name" value="Usp"/>
    <property type="match status" value="1"/>
</dbReference>
<comment type="caution">
    <text evidence="2">The sequence shown here is derived from an EMBL/GenBank/DDBJ whole genome shotgun (WGS) entry which is preliminary data.</text>
</comment>
<dbReference type="EMBL" id="RBNI01005658">
    <property type="protein sequence ID" value="RUP46557.1"/>
    <property type="molecule type" value="Genomic_DNA"/>
</dbReference>
<proteinExistence type="predicted"/>
<dbReference type="Gene3D" id="3.40.50.620">
    <property type="entry name" value="HUPs"/>
    <property type="match status" value="1"/>
</dbReference>
<evidence type="ECO:0000313" key="3">
    <source>
        <dbReference type="Proteomes" id="UP000268093"/>
    </source>
</evidence>